<name>A0AAV5JXC5_9ROSI</name>
<dbReference type="AlphaFoldDB" id="A0AAV5JXC5"/>
<dbReference type="Proteomes" id="UP001054252">
    <property type="component" value="Unassembled WGS sequence"/>
</dbReference>
<organism evidence="1 2">
    <name type="scientific">Rubroshorea leprosula</name>
    <dbReference type="NCBI Taxonomy" id="152421"/>
    <lineage>
        <taxon>Eukaryota</taxon>
        <taxon>Viridiplantae</taxon>
        <taxon>Streptophyta</taxon>
        <taxon>Embryophyta</taxon>
        <taxon>Tracheophyta</taxon>
        <taxon>Spermatophyta</taxon>
        <taxon>Magnoliopsida</taxon>
        <taxon>eudicotyledons</taxon>
        <taxon>Gunneridae</taxon>
        <taxon>Pentapetalae</taxon>
        <taxon>rosids</taxon>
        <taxon>malvids</taxon>
        <taxon>Malvales</taxon>
        <taxon>Dipterocarpaceae</taxon>
        <taxon>Rubroshorea</taxon>
    </lineage>
</organism>
<comment type="caution">
    <text evidence="1">The sequence shown here is derived from an EMBL/GenBank/DDBJ whole genome shotgun (WGS) entry which is preliminary data.</text>
</comment>
<reference evidence="1 2" key="1">
    <citation type="journal article" date="2021" name="Commun. Biol.">
        <title>The genome of Shorea leprosula (Dipterocarpaceae) highlights the ecological relevance of drought in aseasonal tropical rainforests.</title>
        <authorList>
            <person name="Ng K.K.S."/>
            <person name="Kobayashi M.J."/>
            <person name="Fawcett J.A."/>
            <person name="Hatakeyama M."/>
            <person name="Paape T."/>
            <person name="Ng C.H."/>
            <person name="Ang C.C."/>
            <person name="Tnah L.H."/>
            <person name="Lee C.T."/>
            <person name="Nishiyama T."/>
            <person name="Sese J."/>
            <person name="O'Brien M.J."/>
            <person name="Copetti D."/>
            <person name="Mohd Noor M.I."/>
            <person name="Ong R.C."/>
            <person name="Putra M."/>
            <person name="Sireger I.Z."/>
            <person name="Indrioko S."/>
            <person name="Kosugi Y."/>
            <person name="Izuno A."/>
            <person name="Isagi Y."/>
            <person name="Lee S.L."/>
            <person name="Shimizu K.K."/>
        </authorList>
    </citation>
    <scope>NUCLEOTIDE SEQUENCE [LARGE SCALE GENOMIC DNA]</scope>
    <source>
        <strain evidence="1">214</strain>
    </source>
</reference>
<evidence type="ECO:0000313" key="2">
    <source>
        <dbReference type="Proteomes" id="UP001054252"/>
    </source>
</evidence>
<evidence type="ECO:0000313" key="1">
    <source>
        <dbReference type="EMBL" id="GKV16034.1"/>
    </source>
</evidence>
<protein>
    <submittedName>
        <fullName evidence="1">Uncharacterized protein</fullName>
    </submittedName>
</protein>
<keyword evidence="2" id="KW-1185">Reference proteome</keyword>
<sequence>MSWKVDLRSEQKKLFKMQSHHNLFGSYQQSSPLRKKSSAHIQDKTSHYLHFPADLLFPF</sequence>
<gene>
    <name evidence="1" type="ORF">SLEP1_g26745</name>
</gene>
<dbReference type="EMBL" id="BPVZ01000044">
    <property type="protein sequence ID" value="GKV16034.1"/>
    <property type="molecule type" value="Genomic_DNA"/>
</dbReference>
<accession>A0AAV5JXC5</accession>
<proteinExistence type="predicted"/>